<dbReference type="AlphaFoldDB" id="A0A0C3AF90"/>
<protein>
    <submittedName>
        <fullName evidence="1">Uncharacterized protein</fullName>
    </submittedName>
</protein>
<accession>A0A0C3AF90</accession>
<proteinExistence type="predicted"/>
<evidence type="ECO:0000313" key="1">
    <source>
        <dbReference type="EMBL" id="KIM23325.1"/>
    </source>
</evidence>
<reference evidence="2" key="2">
    <citation type="submission" date="2015-01" db="EMBL/GenBank/DDBJ databases">
        <title>Evolutionary Origins and Diversification of the Mycorrhizal Mutualists.</title>
        <authorList>
            <consortium name="DOE Joint Genome Institute"/>
            <consortium name="Mycorrhizal Genomics Consortium"/>
            <person name="Kohler A."/>
            <person name="Kuo A."/>
            <person name="Nagy L.G."/>
            <person name="Floudas D."/>
            <person name="Copeland A."/>
            <person name="Barry K.W."/>
            <person name="Cichocki N."/>
            <person name="Veneault-Fourrey C."/>
            <person name="LaButti K."/>
            <person name="Lindquist E.A."/>
            <person name="Lipzen A."/>
            <person name="Lundell T."/>
            <person name="Morin E."/>
            <person name="Murat C."/>
            <person name="Riley R."/>
            <person name="Ohm R."/>
            <person name="Sun H."/>
            <person name="Tunlid A."/>
            <person name="Henrissat B."/>
            <person name="Grigoriev I.V."/>
            <person name="Hibbett D.S."/>
            <person name="Martin F."/>
        </authorList>
    </citation>
    <scope>NUCLEOTIDE SEQUENCE [LARGE SCALE GENOMIC DNA]</scope>
    <source>
        <strain evidence="2">MAFF 305830</strain>
    </source>
</reference>
<dbReference type="Proteomes" id="UP000054097">
    <property type="component" value="Unassembled WGS sequence"/>
</dbReference>
<name>A0A0C3AF90_SERVB</name>
<sequence>MLPAIWAIVSRAARYEWDPQNHIYWDQNRFNKDDFLLKPSEKATKIALLLVRDVPIPSNGGTHEIEATIRLIKWRNLRNIGGIHPWKEVFQHIDQCSPQYRKACLDNYRRIVGCWKSIPEDLDGKPEDHDAIISNLVQTSHSRPLPSQELFALVQAFEAWVTKSFTGFSDRLSPENIIRKPLLYGLHLCDKRQWKEIHWEITLSVARAAESIPKAEQESWVWSIIMMVWIGYSGTDWDKLIKEHGENIGMRDLWPSVAMSWSRETPSISHIVEIIQILGRLLQKGQETGPIWLFGDEKKKHNNLAQAIEVFDNIVIQNCEIDLHLAVIQLLRIEITHLDHLFLSNQTSQEDQAEQLSNIRDPCLAIVGTYACKILSPVEIEVTDGYIKEHAFVLGVVKEILYQRPDPGDPEAIWLFRARLWSVGSASSTRKLVTSAMHKPEQLHPVSCPDHSDGPHHILFHLFEAFPPSIRLPEGTMALGGVDLAKETLNPILALLALASGWTPLLVIFEASFNQECVGRVKKIGDTIKRDPVHIFALLTDIISAHVDIVSRPQQAACVLELVKRVPPVLLDDAPVIAMHQMDRALRKLVLEMFHKRKGTSKDREMVVAEAKRLCSLLQGKASERLISSSSHLKLLSCARASALTCIPPGLGWLRMYDMT</sequence>
<keyword evidence="2" id="KW-1185">Reference proteome</keyword>
<reference evidence="1 2" key="1">
    <citation type="submission" date="2014-04" db="EMBL/GenBank/DDBJ databases">
        <authorList>
            <consortium name="DOE Joint Genome Institute"/>
            <person name="Kuo A."/>
            <person name="Zuccaro A."/>
            <person name="Kohler A."/>
            <person name="Nagy L.G."/>
            <person name="Floudas D."/>
            <person name="Copeland A."/>
            <person name="Barry K.W."/>
            <person name="Cichocki N."/>
            <person name="Veneault-Fourrey C."/>
            <person name="LaButti K."/>
            <person name="Lindquist E.A."/>
            <person name="Lipzen A."/>
            <person name="Lundell T."/>
            <person name="Morin E."/>
            <person name="Murat C."/>
            <person name="Sun H."/>
            <person name="Tunlid A."/>
            <person name="Henrissat B."/>
            <person name="Grigoriev I.V."/>
            <person name="Hibbett D.S."/>
            <person name="Martin F."/>
            <person name="Nordberg H.P."/>
            <person name="Cantor M.N."/>
            <person name="Hua S.X."/>
        </authorList>
    </citation>
    <scope>NUCLEOTIDE SEQUENCE [LARGE SCALE GENOMIC DNA]</scope>
    <source>
        <strain evidence="1 2">MAFF 305830</strain>
    </source>
</reference>
<organism evidence="1 2">
    <name type="scientific">Serendipita vermifera MAFF 305830</name>
    <dbReference type="NCBI Taxonomy" id="933852"/>
    <lineage>
        <taxon>Eukaryota</taxon>
        <taxon>Fungi</taxon>
        <taxon>Dikarya</taxon>
        <taxon>Basidiomycota</taxon>
        <taxon>Agaricomycotina</taxon>
        <taxon>Agaricomycetes</taxon>
        <taxon>Sebacinales</taxon>
        <taxon>Serendipitaceae</taxon>
        <taxon>Serendipita</taxon>
    </lineage>
</organism>
<dbReference type="EMBL" id="KN824339">
    <property type="protein sequence ID" value="KIM23325.1"/>
    <property type="molecule type" value="Genomic_DNA"/>
</dbReference>
<gene>
    <name evidence="1" type="ORF">M408DRAFT_11611</name>
</gene>
<dbReference type="HOGENOM" id="CLU_415707_0_0_1"/>
<evidence type="ECO:0000313" key="2">
    <source>
        <dbReference type="Proteomes" id="UP000054097"/>
    </source>
</evidence>